<keyword evidence="2" id="KW-0472">Membrane</keyword>
<evidence type="ECO:0000256" key="1">
    <source>
        <dbReference type="SAM" id="MobiDB-lite"/>
    </source>
</evidence>
<dbReference type="EMBL" id="JAQIZZ010000008">
    <property type="protein sequence ID" value="KAJ5525267.1"/>
    <property type="molecule type" value="Genomic_DNA"/>
</dbReference>
<dbReference type="AlphaFoldDB" id="A0AAD6CKL6"/>
<keyword evidence="4" id="KW-1185">Reference proteome</keyword>
<comment type="caution">
    <text evidence="3">The sequence shown here is derived from an EMBL/GenBank/DDBJ whole genome shotgun (WGS) entry which is preliminary data.</text>
</comment>
<feature type="region of interest" description="Disordered" evidence="1">
    <location>
        <begin position="215"/>
        <end position="247"/>
    </location>
</feature>
<proteinExistence type="predicted"/>
<feature type="transmembrane region" description="Helical" evidence="2">
    <location>
        <begin position="179"/>
        <end position="203"/>
    </location>
</feature>
<organism evidence="3 4">
    <name type="scientific">Penicillium frequentans</name>
    <dbReference type="NCBI Taxonomy" id="3151616"/>
    <lineage>
        <taxon>Eukaryota</taxon>
        <taxon>Fungi</taxon>
        <taxon>Dikarya</taxon>
        <taxon>Ascomycota</taxon>
        <taxon>Pezizomycotina</taxon>
        <taxon>Eurotiomycetes</taxon>
        <taxon>Eurotiomycetidae</taxon>
        <taxon>Eurotiales</taxon>
        <taxon>Aspergillaceae</taxon>
        <taxon>Penicillium</taxon>
    </lineage>
</organism>
<evidence type="ECO:0008006" key="5">
    <source>
        <dbReference type="Google" id="ProtNLM"/>
    </source>
</evidence>
<reference evidence="3 4" key="1">
    <citation type="journal article" date="2023" name="IMA Fungus">
        <title>Comparative genomic study of the Penicillium genus elucidates a diverse pangenome and 15 lateral gene transfer events.</title>
        <authorList>
            <person name="Petersen C."/>
            <person name="Sorensen T."/>
            <person name="Nielsen M.R."/>
            <person name="Sondergaard T.E."/>
            <person name="Sorensen J.L."/>
            <person name="Fitzpatrick D.A."/>
            <person name="Frisvad J.C."/>
            <person name="Nielsen K.L."/>
        </authorList>
    </citation>
    <scope>NUCLEOTIDE SEQUENCE [LARGE SCALE GENOMIC DNA]</scope>
    <source>
        <strain evidence="3 4">IBT 35679</strain>
    </source>
</reference>
<gene>
    <name evidence="3" type="ORF">N7494_011917</name>
</gene>
<evidence type="ECO:0000313" key="4">
    <source>
        <dbReference type="Proteomes" id="UP001220324"/>
    </source>
</evidence>
<sequence length="279" mass="29698">MSTNGYTNCVEGTFYGFTDTENNEFYPGESLNLQWGAIEDGELPLNITLGRIGGGSVDPIVVDATFSTTSTLYQIVSNTTANCTLEQYSWAIPSDFNTSSPQYQIGLFDGSALRGDNNNGWRAWSPLFYIRDKADAVSASKTASVSGLLTATAQVSPTATTSSTSTSTSSSHSSSNSTAIGVGVGVGVGVAALIALGLFWFFWRRRKYNALNQDHQDHSDAAEMSGRDRSELPGAIPMTDGKTTELPAQDHVVAYEAQELESGQGGHGGAKVKPIHEME</sequence>
<feature type="region of interest" description="Disordered" evidence="1">
    <location>
        <begin position="156"/>
        <end position="176"/>
    </location>
</feature>
<feature type="compositionally biased region" description="Basic and acidic residues" evidence="1">
    <location>
        <begin position="215"/>
        <end position="231"/>
    </location>
</feature>
<accession>A0AAD6CKL6</accession>
<keyword evidence="2" id="KW-0812">Transmembrane</keyword>
<dbReference type="Proteomes" id="UP001220324">
    <property type="component" value="Unassembled WGS sequence"/>
</dbReference>
<keyword evidence="2" id="KW-1133">Transmembrane helix</keyword>
<feature type="region of interest" description="Disordered" evidence="1">
    <location>
        <begin position="259"/>
        <end position="279"/>
    </location>
</feature>
<evidence type="ECO:0000313" key="3">
    <source>
        <dbReference type="EMBL" id="KAJ5525267.1"/>
    </source>
</evidence>
<name>A0AAD6CKL6_9EURO</name>
<evidence type="ECO:0000256" key="2">
    <source>
        <dbReference type="SAM" id="Phobius"/>
    </source>
</evidence>
<protein>
    <recommendedName>
        <fullName evidence="5">Peptidase A1 domain-containing protein</fullName>
    </recommendedName>
</protein>